<name>A0A433V8G9_9CYAN</name>
<keyword evidence="2" id="KW-1185">Reference proteome</keyword>
<dbReference type="EMBL" id="RSCL01000016">
    <property type="protein sequence ID" value="RUT02412.1"/>
    <property type="molecule type" value="Genomic_DNA"/>
</dbReference>
<organism evidence="1 2">
    <name type="scientific">Dulcicalothrix desertica PCC 7102</name>
    <dbReference type="NCBI Taxonomy" id="232991"/>
    <lineage>
        <taxon>Bacteria</taxon>
        <taxon>Bacillati</taxon>
        <taxon>Cyanobacteriota</taxon>
        <taxon>Cyanophyceae</taxon>
        <taxon>Nostocales</taxon>
        <taxon>Calotrichaceae</taxon>
        <taxon>Dulcicalothrix</taxon>
    </lineage>
</organism>
<comment type="caution">
    <text evidence="1">The sequence shown here is derived from an EMBL/GenBank/DDBJ whole genome shotgun (WGS) entry which is preliminary data.</text>
</comment>
<reference evidence="1" key="2">
    <citation type="journal article" date="2019" name="Genome Biol. Evol.">
        <title>Day and night: Metabolic profiles and evolutionary relationships of six axenic non-marine cyanobacteria.</title>
        <authorList>
            <person name="Will S.E."/>
            <person name="Henke P."/>
            <person name="Boedeker C."/>
            <person name="Huang S."/>
            <person name="Brinkmann H."/>
            <person name="Rohde M."/>
            <person name="Jarek M."/>
            <person name="Friedl T."/>
            <person name="Seufert S."/>
            <person name="Schumacher M."/>
            <person name="Overmann J."/>
            <person name="Neumann-Schaal M."/>
            <person name="Petersen J."/>
        </authorList>
    </citation>
    <scope>NUCLEOTIDE SEQUENCE [LARGE SCALE GENOMIC DNA]</scope>
    <source>
        <strain evidence="1">PCC 7102</strain>
    </source>
</reference>
<dbReference type="AlphaFoldDB" id="A0A433V8G9"/>
<protein>
    <submittedName>
        <fullName evidence="1">Uncharacterized protein</fullName>
    </submittedName>
</protein>
<dbReference type="RefSeq" id="WP_019490501.1">
    <property type="nucleotide sequence ID" value="NZ_RSCL01000016.1"/>
</dbReference>
<accession>A0A433V8G9</accession>
<dbReference type="Proteomes" id="UP000271624">
    <property type="component" value="Unassembled WGS sequence"/>
</dbReference>
<evidence type="ECO:0000313" key="1">
    <source>
        <dbReference type="EMBL" id="RUT02412.1"/>
    </source>
</evidence>
<evidence type="ECO:0000313" key="2">
    <source>
        <dbReference type="Proteomes" id="UP000271624"/>
    </source>
</evidence>
<reference evidence="1" key="1">
    <citation type="submission" date="2018-12" db="EMBL/GenBank/DDBJ databases">
        <authorList>
            <person name="Will S."/>
            <person name="Neumann-Schaal M."/>
            <person name="Henke P."/>
        </authorList>
    </citation>
    <scope>NUCLEOTIDE SEQUENCE</scope>
    <source>
        <strain evidence="1">PCC 7102</strain>
    </source>
</reference>
<gene>
    <name evidence="1" type="ORF">DSM106972_058900</name>
</gene>
<sequence>MSISLNLPLELENELHDEASQLNLSLSEYILRILATRQVLENPPKNGAELVAYWQNEGIINSRPDITDSQAYARQLRRQAERRGES</sequence>
<dbReference type="OrthoDB" id="488527at2"/>
<proteinExistence type="predicted"/>